<dbReference type="PANTHER" id="PTHR42718:SF49">
    <property type="entry name" value="EXPORT PROTEIN"/>
    <property type="match status" value="1"/>
</dbReference>
<evidence type="ECO:0000256" key="7">
    <source>
        <dbReference type="SAM" id="Phobius"/>
    </source>
</evidence>
<dbReference type="Gene3D" id="1.20.1720.10">
    <property type="entry name" value="Multidrug resistance protein D"/>
    <property type="match status" value="1"/>
</dbReference>
<evidence type="ECO:0000313" key="9">
    <source>
        <dbReference type="EMBL" id="GGZ39249.1"/>
    </source>
</evidence>
<keyword evidence="3 7" id="KW-1133">Transmembrane helix</keyword>
<evidence type="ECO:0000256" key="5">
    <source>
        <dbReference type="ARBA" id="ARBA00023251"/>
    </source>
</evidence>
<keyword evidence="4 7" id="KW-0472">Membrane</keyword>
<feature type="transmembrane region" description="Helical" evidence="7">
    <location>
        <begin position="201"/>
        <end position="220"/>
    </location>
</feature>
<dbReference type="InterPro" id="IPR020846">
    <property type="entry name" value="MFS_dom"/>
</dbReference>
<feature type="transmembrane region" description="Helical" evidence="7">
    <location>
        <begin position="232"/>
        <end position="248"/>
    </location>
</feature>
<dbReference type="PANTHER" id="PTHR42718">
    <property type="entry name" value="MAJOR FACILITATOR SUPERFAMILY MULTIDRUG TRANSPORTER MFSC"/>
    <property type="match status" value="1"/>
</dbReference>
<feature type="transmembrane region" description="Helical" evidence="7">
    <location>
        <begin position="303"/>
        <end position="322"/>
    </location>
</feature>
<dbReference type="InterPro" id="IPR011701">
    <property type="entry name" value="MFS"/>
</dbReference>
<evidence type="ECO:0000259" key="8">
    <source>
        <dbReference type="PROSITE" id="PS50850"/>
    </source>
</evidence>
<feature type="transmembrane region" description="Helical" evidence="7">
    <location>
        <begin position="141"/>
        <end position="164"/>
    </location>
</feature>
<feature type="transmembrane region" description="Helical" evidence="7">
    <location>
        <begin position="405"/>
        <end position="423"/>
    </location>
</feature>
<feature type="transmembrane region" description="Helical" evidence="7">
    <location>
        <begin position="49"/>
        <end position="70"/>
    </location>
</feature>
<gene>
    <name evidence="9" type="ORF">GCM10010328_11640</name>
</gene>
<keyword evidence="10" id="KW-1185">Reference proteome</keyword>
<dbReference type="SUPFAM" id="SSF103473">
    <property type="entry name" value="MFS general substrate transporter"/>
    <property type="match status" value="1"/>
</dbReference>
<reference evidence="10" key="1">
    <citation type="journal article" date="2019" name="Int. J. Syst. Evol. Microbiol.">
        <title>The Global Catalogue of Microorganisms (GCM) 10K type strain sequencing project: providing services to taxonomists for standard genome sequencing and annotation.</title>
        <authorList>
            <consortium name="The Broad Institute Genomics Platform"/>
            <consortium name="The Broad Institute Genome Sequencing Center for Infectious Disease"/>
            <person name="Wu L."/>
            <person name="Ma J."/>
        </authorList>
    </citation>
    <scope>NUCLEOTIDE SEQUENCE [LARGE SCALE GENOMIC DNA]</scope>
    <source>
        <strain evidence="10">JCM 4602</strain>
    </source>
</reference>
<accession>A0ABQ3BFF0</accession>
<name>A0ABQ3BFF0_9ACTN</name>
<feature type="transmembrane region" description="Helical" evidence="7">
    <location>
        <begin position="268"/>
        <end position="291"/>
    </location>
</feature>
<organism evidence="9 10">
    <name type="scientific">Streptomyces rubiginosohelvolus</name>
    <dbReference type="NCBI Taxonomy" id="67362"/>
    <lineage>
        <taxon>Bacteria</taxon>
        <taxon>Bacillati</taxon>
        <taxon>Actinomycetota</taxon>
        <taxon>Actinomycetes</taxon>
        <taxon>Kitasatosporales</taxon>
        <taxon>Streptomycetaceae</taxon>
        <taxon>Streptomyces</taxon>
    </lineage>
</organism>
<feature type="domain" description="Major facilitator superfamily (MFS) profile" evidence="8">
    <location>
        <begin position="14"/>
        <end position="506"/>
    </location>
</feature>
<feature type="transmembrane region" description="Helical" evidence="7">
    <location>
        <begin position="170"/>
        <end position="189"/>
    </location>
</feature>
<evidence type="ECO:0000256" key="4">
    <source>
        <dbReference type="ARBA" id="ARBA00023136"/>
    </source>
</evidence>
<dbReference type="Gene3D" id="1.20.1250.20">
    <property type="entry name" value="MFS general substrate transporter like domains"/>
    <property type="match status" value="1"/>
</dbReference>
<sequence length="531" mass="54218">MSTVTSDRATARPTIVLAAVCVAVLILPASLTGSSVALPDIASNLHADIVPLQWVVNAYNLAFASFMLACGSLADIVGRRRLFAVGTTVFVLASVASGLAGNVLLLDVMRGLAGLGAAAVMTSGSAILATTFQGAALGRAFAILGSSAGAGLALGPSVSGFLVGTLGWRWVFFVHALVAAVALLALPSIRESRNSEGARIDWWGTVTFTSSLFLLMLAVVQGPQTGWGSTEVIGMFAGAALLIALFLVAESRQTHPMFDLALFRQSRFLAVCLLPVAIAFGFVCLLVLLPSWFSAANGASADAAGATMMLLTLPVLVVPLGVSRLVKLGVSTRVVLSLSLLLVAVGGAWLTVLRPGISTLELAGPLLLIGVGMGLSAGLIDGVAITSVAPERAGMAAGMFNTMRLAGEAVAITVMSTVLVSLLQNRVADGLSGYGLPAGDAAGVANSVASGDLERAGRSVEPGLRDRFGDFLADSYTGAMHSVLWLLAAVCAVATVVVYLMLRERAEPATAAPAAEDATAQEATAQEATRV</sequence>
<protein>
    <submittedName>
        <fullName evidence="9">Membrane protein</fullName>
    </submittedName>
</protein>
<evidence type="ECO:0000313" key="10">
    <source>
        <dbReference type="Proteomes" id="UP000624183"/>
    </source>
</evidence>
<comment type="subcellular location">
    <subcellularLocation>
        <location evidence="1">Cell membrane</location>
        <topology evidence="1">Multi-pass membrane protein</topology>
    </subcellularLocation>
</comment>
<dbReference type="Pfam" id="PF07690">
    <property type="entry name" value="MFS_1"/>
    <property type="match status" value="1"/>
</dbReference>
<feature type="transmembrane region" description="Helical" evidence="7">
    <location>
        <begin position="364"/>
        <end position="384"/>
    </location>
</feature>
<dbReference type="Proteomes" id="UP000624183">
    <property type="component" value="Unassembled WGS sequence"/>
</dbReference>
<keyword evidence="5" id="KW-0046">Antibiotic resistance</keyword>
<evidence type="ECO:0000256" key="3">
    <source>
        <dbReference type="ARBA" id="ARBA00022989"/>
    </source>
</evidence>
<evidence type="ECO:0000256" key="2">
    <source>
        <dbReference type="ARBA" id="ARBA00022692"/>
    </source>
</evidence>
<dbReference type="CDD" id="cd17321">
    <property type="entry name" value="MFS_MMR_MDR_like"/>
    <property type="match status" value="1"/>
</dbReference>
<comment type="caution">
    <text evidence="9">The sequence shown here is derived from an EMBL/GenBank/DDBJ whole genome shotgun (WGS) entry which is preliminary data.</text>
</comment>
<feature type="transmembrane region" description="Helical" evidence="7">
    <location>
        <begin position="82"/>
        <end position="105"/>
    </location>
</feature>
<keyword evidence="2 7" id="KW-0812">Transmembrane</keyword>
<evidence type="ECO:0000256" key="1">
    <source>
        <dbReference type="ARBA" id="ARBA00004651"/>
    </source>
</evidence>
<proteinExistence type="predicted"/>
<feature type="region of interest" description="Disordered" evidence="6">
    <location>
        <begin position="511"/>
        <end position="531"/>
    </location>
</feature>
<dbReference type="EMBL" id="BMUW01000001">
    <property type="protein sequence ID" value="GGZ39249.1"/>
    <property type="molecule type" value="Genomic_DNA"/>
</dbReference>
<feature type="transmembrane region" description="Helical" evidence="7">
    <location>
        <begin position="111"/>
        <end position="129"/>
    </location>
</feature>
<feature type="transmembrane region" description="Helical" evidence="7">
    <location>
        <begin position="334"/>
        <end position="352"/>
    </location>
</feature>
<feature type="transmembrane region" description="Helical" evidence="7">
    <location>
        <begin position="483"/>
        <end position="502"/>
    </location>
</feature>
<dbReference type="PRINTS" id="PR01036">
    <property type="entry name" value="TCRTETB"/>
</dbReference>
<evidence type="ECO:0000256" key="6">
    <source>
        <dbReference type="SAM" id="MobiDB-lite"/>
    </source>
</evidence>
<dbReference type="PROSITE" id="PS50850">
    <property type="entry name" value="MFS"/>
    <property type="match status" value="1"/>
</dbReference>
<dbReference type="InterPro" id="IPR036259">
    <property type="entry name" value="MFS_trans_sf"/>
</dbReference>